<comment type="subcellular location">
    <subcellularLocation>
        <location evidence="6">Cell membrane</location>
        <topology evidence="6">Peripheral membrane protein</topology>
    </subcellularLocation>
</comment>
<keyword evidence="6" id="KW-1003">Cell membrane</keyword>
<protein>
    <recommendedName>
        <fullName evidence="6">A-type ATP synthase subunit C</fullName>
    </recommendedName>
</protein>
<evidence type="ECO:0000313" key="8">
    <source>
        <dbReference type="Proteomes" id="UP000002457"/>
    </source>
</evidence>
<dbReference type="STRING" id="521011.Mpal_2679"/>
<dbReference type="NCBIfam" id="TIGR02923">
    <property type="entry name" value="AhaC"/>
    <property type="match status" value="1"/>
</dbReference>
<dbReference type="GO" id="GO:0005524">
    <property type="term" value="F:ATP binding"/>
    <property type="evidence" value="ECO:0007669"/>
    <property type="project" value="UniProtKB-UniRule"/>
</dbReference>
<dbReference type="Pfam" id="PF01992">
    <property type="entry name" value="vATP-synt_AC39"/>
    <property type="match status" value="1"/>
</dbReference>
<dbReference type="NCBIfam" id="NF002268">
    <property type="entry name" value="PRK01198.1-4"/>
    <property type="match status" value="1"/>
</dbReference>
<gene>
    <name evidence="6" type="primary">atpC</name>
    <name evidence="7" type="ordered locus">Mpal_2679</name>
</gene>
<keyword evidence="2 6" id="KW-0813">Transport</keyword>
<dbReference type="GO" id="GO:0005886">
    <property type="term" value="C:plasma membrane"/>
    <property type="evidence" value="ECO:0007669"/>
    <property type="project" value="UniProtKB-SubCell"/>
</dbReference>
<keyword evidence="6" id="KW-0472">Membrane</keyword>
<sequence length="351" mass="40253">MTEVTSGPAPYIYTSTRLRVRKAKLLPKEDYLRMQNMSLPEIARFIGESEYKPEIDELGGVFHGIDLIEIALSWNLAKENQSVLGITQGSLMQFTANYLRSWDIGNVLIILRGKQQGFSVNKIKEVVIPAGELDKIFLDRLLAEESPDRIVELLKGWRLYPVLEQEYGRVIESGSFARLENELYKKYYVDLIAVARGGIKGGREFLQYLQLEIDTRNFQSLFRLRAGGMPEDVRELMIPGGDFSLDELARLGAVDSNDELIDALKKRTHLQSLIDALETFREGLPIHEIENVLTRIKLEQMDRMSKRYPFSVAPILVYLEKKKYEVFNLRALARGKESNLSGERIMEYLVI</sequence>
<dbReference type="Gene3D" id="1.20.1690.10">
    <property type="entry name" value="V-type ATP synthase subunit C domain"/>
    <property type="match status" value="2"/>
</dbReference>
<dbReference type="GO" id="GO:0046933">
    <property type="term" value="F:proton-transporting ATP synthase activity, rotational mechanism"/>
    <property type="evidence" value="ECO:0007669"/>
    <property type="project" value="UniProtKB-UniRule"/>
</dbReference>
<name>B8GFR0_METPE</name>
<dbReference type="OrthoDB" id="4272at2157"/>
<organism evidence="7 8">
    <name type="scientific">Methanosphaerula palustris (strain ATCC BAA-1556 / DSM 19958 / E1-9c)</name>
    <dbReference type="NCBI Taxonomy" id="521011"/>
    <lineage>
        <taxon>Archaea</taxon>
        <taxon>Methanobacteriati</taxon>
        <taxon>Methanobacteriota</taxon>
        <taxon>Stenosarchaea group</taxon>
        <taxon>Methanomicrobia</taxon>
        <taxon>Methanomicrobiales</taxon>
        <taxon>Methanoregulaceae</taxon>
        <taxon>Methanosphaerula</taxon>
    </lineage>
</organism>
<dbReference type="HAMAP" id="MF_00314">
    <property type="entry name" value="ATP_synth_C_arch"/>
    <property type="match status" value="1"/>
</dbReference>
<dbReference type="KEGG" id="mpl:Mpal_2679"/>
<dbReference type="InterPro" id="IPR044911">
    <property type="entry name" value="V-type_ATPase_csu/dsu_dom_3"/>
</dbReference>
<evidence type="ECO:0000256" key="1">
    <source>
        <dbReference type="ARBA" id="ARBA00006709"/>
    </source>
</evidence>
<dbReference type="PANTHER" id="PTHR38682">
    <property type="entry name" value="V-TYPE ATP SYNTHASE SUBUNIT C"/>
    <property type="match status" value="1"/>
</dbReference>
<evidence type="ECO:0000313" key="7">
    <source>
        <dbReference type="EMBL" id="ACL17943.1"/>
    </source>
</evidence>
<dbReference type="Proteomes" id="UP000002457">
    <property type="component" value="Chromosome"/>
</dbReference>
<proteinExistence type="inferred from homology"/>
<dbReference type="RefSeq" id="WP_012619262.1">
    <property type="nucleotide sequence ID" value="NC_011832.1"/>
</dbReference>
<dbReference type="InterPro" id="IPR035067">
    <property type="entry name" value="V-type_ATPase_csu/dsu"/>
</dbReference>
<dbReference type="SUPFAM" id="SSF103486">
    <property type="entry name" value="V-type ATP synthase subunit C"/>
    <property type="match status" value="1"/>
</dbReference>
<keyword evidence="7" id="KW-0378">Hydrolase</keyword>
<dbReference type="AlphaFoldDB" id="B8GFR0"/>
<dbReference type="GeneID" id="7272501"/>
<dbReference type="InterPro" id="IPR014272">
    <property type="entry name" value="ATPase_V0-cplx_csu"/>
</dbReference>
<dbReference type="PANTHER" id="PTHR38682:SF1">
    <property type="entry name" value="V-TYPE ATP SYNTHASE SUBUNIT C"/>
    <property type="match status" value="1"/>
</dbReference>
<evidence type="ECO:0000256" key="6">
    <source>
        <dbReference type="HAMAP-Rule" id="MF_00314"/>
    </source>
</evidence>
<dbReference type="EMBL" id="CP001338">
    <property type="protein sequence ID" value="ACL17943.1"/>
    <property type="molecule type" value="Genomic_DNA"/>
</dbReference>
<accession>B8GFR0</accession>
<keyword evidence="4 6" id="KW-0406">Ion transport</keyword>
<keyword evidence="8" id="KW-1185">Reference proteome</keyword>
<comment type="similarity">
    <text evidence="1 6">Belongs to the V-ATPase V0D/AC39 subunit family.</text>
</comment>
<evidence type="ECO:0000256" key="5">
    <source>
        <dbReference type="ARBA" id="ARBA00023310"/>
    </source>
</evidence>
<evidence type="ECO:0000256" key="3">
    <source>
        <dbReference type="ARBA" id="ARBA00022781"/>
    </source>
</evidence>
<dbReference type="eggNOG" id="arCOG02459">
    <property type="taxonomic scope" value="Archaea"/>
</dbReference>
<dbReference type="GO" id="GO:0046961">
    <property type="term" value="F:proton-transporting ATPase activity, rotational mechanism"/>
    <property type="evidence" value="ECO:0007669"/>
    <property type="project" value="InterPro"/>
</dbReference>
<dbReference type="GO" id="GO:0042777">
    <property type="term" value="P:proton motive force-driven plasma membrane ATP synthesis"/>
    <property type="evidence" value="ECO:0007669"/>
    <property type="project" value="UniProtKB-UniRule"/>
</dbReference>
<keyword evidence="3 6" id="KW-0375">Hydrogen ion transport</keyword>
<comment type="subunit">
    <text evidence="6">Has multiple subunits with at least A(3), B(3), C, D, E, F, H, I and proteolipid K(x).</text>
</comment>
<evidence type="ECO:0000256" key="2">
    <source>
        <dbReference type="ARBA" id="ARBA00022448"/>
    </source>
</evidence>
<dbReference type="GO" id="GO:0016787">
    <property type="term" value="F:hydrolase activity"/>
    <property type="evidence" value="ECO:0007669"/>
    <property type="project" value="UniProtKB-KW"/>
</dbReference>
<dbReference type="HOGENOM" id="CLU_059311_0_1_2"/>
<comment type="function">
    <text evidence="6">Component of the A-type ATP synthase that produces ATP from ADP in the presence of a proton gradient across the membrane.</text>
</comment>
<dbReference type="InterPro" id="IPR002843">
    <property type="entry name" value="ATPase_V0-cplx_csu/dsu"/>
</dbReference>
<dbReference type="GO" id="GO:0033179">
    <property type="term" value="C:proton-transporting V-type ATPase, V0 domain"/>
    <property type="evidence" value="ECO:0007669"/>
    <property type="project" value="InterPro"/>
</dbReference>
<dbReference type="InterPro" id="IPR050873">
    <property type="entry name" value="V-ATPase_V0D/AC39_subunit"/>
</dbReference>
<dbReference type="InterPro" id="IPR036079">
    <property type="entry name" value="ATPase_csu/dsu_sf"/>
</dbReference>
<dbReference type="Gene3D" id="1.10.132.50">
    <property type="entry name" value="ATP synthase (C/AC39) subunit, domain 3"/>
    <property type="match status" value="1"/>
</dbReference>
<keyword evidence="5 6" id="KW-0066">ATP synthesis</keyword>
<evidence type="ECO:0000256" key="4">
    <source>
        <dbReference type="ARBA" id="ARBA00023065"/>
    </source>
</evidence>
<reference evidence="7 8" key="1">
    <citation type="journal article" date="2015" name="Genome Announc.">
        <title>Complete Genome Sequence of Methanosphaerula palustris E1-9CT, a Hydrogenotrophic Methanogen Isolated from a Minerotrophic Fen Peatland.</title>
        <authorList>
            <person name="Cadillo-Quiroz H."/>
            <person name="Browne P."/>
            <person name="Kyrpides N."/>
            <person name="Woyke T."/>
            <person name="Goodwin L."/>
            <person name="Detter C."/>
            <person name="Yavitt J.B."/>
            <person name="Zinder S.H."/>
        </authorList>
    </citation>
    <scope>NUCLEOTIDE SEQUENCE [LARGE SCALE GENOMIC DNA]</scope>
    <source>
        <strain evidence="8">ATCC BAA-1556 / DSM 19958 / E1-9c</strain>
    </source>
</reference>